<feature type="transmembrane region" description="Helical" evidence="5">
    <location>
        <begin position="226"/>
        <end position="251"/>
    </location>
</feature>
<keyword evidence="3 5" id="KW-1133">Transmembrane helix</keyword>
<dbReference type="Pfam" id="PF12698">
    <property type="entry name" value="ABC2_membrane_3"/>
    <property type="match status" value="1"/>
</dbReference>
<reference evidence="7" key="1">
    <citation type="submission" date="2020-05" db="EMBL/GenBank/DDBJ databases">
        <authorList>
            <person name="Chiriac C."/>
            <person name="Salcher M."/>
            <person name="Ghai R."/>
            <person name="Kavagutti S V."/>
        </authorList>
    </citation>
    <scope>NUCLEOTIDE SEQUENCE</scope>
</reference>
<evidence type="ECO:0000259" key="6">
    <source>
        <dbReference type="Pfam" id="PF12698"/>
    </source>
</evidence>
<dbReference type="InterPro" id="IPR000412">
    <property type="entry name" value="ABC_2_transport"/>
</dbReference>
<accession>A0A6J6RUB9</accession>
<gene>
    <name evidence="7" type="ORF">UFOPK2761_00155</name>
</gene>
<feature type="transmembrane region" description="Helical" evidence="5">
    <location>
        <begin position="73"/>
        <end position="92"/>
    </location>
</feature>
<evidence type="ECO:0000256" key="1">
    <source>
        <dbReference type="ARBA" id="ARBA00004141"/>
    </source>
</evidence>
<protein>
    <submittedName>
        <fullName evidence="7">Unannotated protein</fullName>
    </submittedName>
</protein>
<evidence type="ECO:0000256" key="2">
    <source>
        <dbReference type="ARBA" id="ARBA00022692"/>
    </source>
</evidence>
<dbReference type="AlphaFoldDB" id="A0A6J6RUB9"/>
<feature type="transmembrane region" description="Helical" evidence="5">
    <location>
        <begin position="36"/>
        <end position="53"/>
    </location>
</feature>
<name>A0A6J6RUB9_9ZZZZ</name>
<dbReference type="InterPro" id="IPR051784">
    <property type="entry name" value="Nod_factor_ABC_transporter"/>
</dbReference>
<feature type="domain" description="ABC-2 type transporter transmembrane" evidence="6">
    <location>
        <begin position="64"/>
        <end position="251"/>
    </location>
</feature>
<evidence type="ECO:0000256" key="4">
    <source>
        <dbReference type="ARBA" id="ARBA00023136"/>
    </source>
</evidence>
<organism evidence="7">
    <name type="scientific">freshwater metagenome</name>
    <dbReference type="NCBI Taxonomy" id="449393"/>
    <lineage>
        <taxon>unclassified sequences</taxon>
        <taxon>metagenomes</taxon>
        <taxon>ecological metagenomes</taxon>
    </lineage>
</organism>
<dbReference type="EMBL" id="CAEZYQ010000001">
    <property type="protein sequence ID" value="CAB4725947.1"/>
    <property type="molecule type" value="Genomic_DNA"/>
</dbReference>
<dbReference type="InterPro" id="IPR013525">
    <property type="entry name" value="ABC2_TM"/>
</dbReference>
<evidence type="ECO:0000313" key="7">
    <source>
        <dbReference type="EMBL" id="CAB4725947.1"/>
    </source>
</evidence>
<comment type="subcellular location">
    <subcellularLocation>
        <location evidence="1">Membrane</location>
        <topology evidence="1">Multi-pass membrane protein</topology>
    </subcellularLocation>
</comment>
<feature type="transmembrane region" description="Helical" evidence="5">
    <location>
        <begin position="113"/>
        <end position="138"/>
    </location>
</feature>
<evidence type="ECO:0000256" key="5">
    <source>
        <dbReference type="SAM" id="Phobius"/>
    </source>
</evidence>
<dbReference type="GO" id="GO:0043190">
    <property type="term" value="C:ATP-binding cassette (ABC) transporter complex"/>
    <property type="evidence" value="ECO:0007669"/>
    <property type="project" value="InterPro"/>
</dbReference>
<dbReference type="GO" id="GO:0140359">
    <property type="term" value="F:ABC-type transporter activity"/>
    <property type="evidence" value="ECO:0007669"/>
    <property type="project" value="InterPro"/>
</dbReference>
<dbReference type="PIRSF" id="PIRSF006648">
    <property type="entry name" value="DrrB"/>
    <property type="match status" value="1"/>
</dbReference>
<feature type="transmembrane region" description="Helical" evidence="5">
    <location>
        <begin position="186"/>
        <end position="206"/>
    </location>
</feature>
<sequence>MSGTFAPRPGAAPLLRQVLAQARTEARLMLRNGEQLLLAVVIPVIVLVGAVAGSERVGLELDASAVDTFAPGVLALAVMSTAFTSLAIATGFERRYGVIKWLGSSPLPRSGLLAGKVLALLLVEMLQLLVLGGTALALGWDPVVSGGSVLGALLVGVLGTAAFAAIGLLVAGTLRAEATLAAANLVYLLLMAGGAVVLPASAYGGFGEVAQWLPSGALGEGMRAALVDGAVEVTSLVALGAWALVGTVLTARTFQWE</sequence>
<dbReference type="PANTHER" id="PTHR43229:SF2">
    <property type="entry name" value="NODULATION PROTEIN J"/>
    <property type="match status" value="1"/>
</dbReference>
<dbReference type="PANTHER" id="PTHR43229">
    <property type="entry name" value="NODULATION PROTEIN J"/>
    <property type="match status" value="1"/>
</dbReference>
<keyword evidence="2 5" id="KW-0812">Transmembrane</keyword>
<keyword evidence="4 5" id="KW-0472">Membrane</keyword>
<proteinExistence type="predicted"/>
<feature type="transmembrane region" description="Helical" evidence="5">
    <location>
        <begin position="150"/>
        <end position="174"/>
    </location>
</feature>
<evidence type="ECO:0000256" key="3">
    <source>
        <dbReference type="ARBA" id="ARBA00022989"/>
    </source>
</evidence>